<keyword evidence="6 9" id="KW-0472">Membrane</keyword>
<keyword evidence="7" id="KW-0863">Zinc-finger</keyword>
<dbReference type="SUPFAM" id="SSF144091">
    <property type="entry name" value="Rhomboid-like"/>
    <property type="match status" value="1"/>
</dbReference>
<dbReference type="Proteomes" id="UP000005408">
    <property type="component" value="Unassembled WGS sequence"/>
</dbReference>
<feature type="compositionally biased region" description="Polar residues" evidence="8">
    <location>
        <begin position="589"/>
        <end position="599"/>
    </location>
</feature>
<feature type="transmembrane region" description="Helical" evidence="9">
    <location>
        <begin position="1163"/>
        <end position="1182"/>
    </location>
</feature>
<organism evidence="11 12">
    <name type="scientific">Magallana gigas</name>
    <name type="common">Pacific oyster</name>
    <name type="synonym">Crassostrea gigas</name>
    <dbReference type="NCBI Taxonomy" id="29159"/>
    <lineage>
        <taxon>Eukaryota</taxon>
        <taxon>Metazoa</taxon>
        <taxon>Spiralia</taxon>
        <taxon>Lophotrochozoa</taxon>
        <taxon>Mollusca</taxon>
        <taxon>Bivalvia</taxon>
        <taxon>Autobranchia</taxon>
        <taxon>Pteriomorphia</taxon>
        <taxon>Ostreida</taxon>
        <taxon>Ostreoidea</taxon>
        <taxon>Ostreidae</taxon>
        <taxon>Magallana</taxon>
    </lineage>
</organism>
<feature type="transmembrane region" description="Helical" evidence="9">
    <location>
        <begin position="1127"/>
        <end position="1151"/>
    </location>
</feature>
<dbReference type="Pfam" id="PF00098">
    <property type="entry name" value="zf-CCHC"/>
    <property type="match status" value="1"/>
</dbReference>
<dbReference type="EnsemblMetazoa" id="G2514.4">
    <property type="protein sequence ID" value="G2514.4:cds"/>
    <property type="gene ID" value="G2514"/>
</dbReference>
<dbReference type="PROSITE" id="PS50158">
    <property type="entry name" value="ZF_CCHC"/>
    <property type="match status" value="4"/>
</dbReference>
<feature type="region of interest" description="Disordered" evidence="8">
    <location>
        <begin position="791"/>
        <end position="818"/>
    </location>
</feature>
<reference evidence="11" key="1">
    <citation type="submission" date="2022-08" db="UniProtKB">
        <authorList>
            <consortium name="EnsemblMetazoa"/>
        </authorList>
    </citation>
    <scope>IDENTIFICATION</scope>
    <source>
        <strain evidence="11">05x7-T-G4-1.051#20</strain>
    </source>
</reference>
<evidence type="ECO:0000256" key="3">
    <source>
        <dbReference type="ARBA" id="ARBA00022692"/>
    </source>
</evidence>
<feature type="compositionally biased region" description="Basic residues" evidence="8">
    <location>
        <begin position="434"/>
        <end position="444"/>
    </location>
</feature>
<dbReference type="GO" id="GO:0005789">
    <property type="term" value="C:endoplasmic reticulum membrane"/>
    <property type="evidence" value="ECO:0007669"/>
    <property type="project" value="UniProtKB-SubCell"/>
</dbReference>
<dbReference type="InterPro" id="IPR001878">
    <property type="entry name" value="Znf_CCHC"/>
</dbReference>
<dbReference type="GO" id="GO:0050708">
    <property type="term" value="P:regulation of protein secretion"/>
    <property type="evidence" value="ECO:0007669"/>
    <property type="project" value="TreeGrafter"/>
</dbReference>
<sequence>MMDCEEEENDVSDLEELEFALYSQIHYQSNKSDPTEIQTNLCEKPQSTPNVHEQYDINVKCVNNGESKCSSPKTRSSGRKENNGVFEKSRKFNSASTLHEDSAIGLESFLSLDGLSKSVMIECDSLECSEEENSKATEVLSKERNSRVQADSKKSVIEIESDSEDSVILLSDHVTVNSDTENVSVDSEDMLLDEELSDLEGLHVNVEREHQSKLSMKYDFAQHQKTWHIIDADRYGTVPHHAKGRYYGSEFETCQNCKQNGHLARSCSKPKLKICILCGFIGHLHWTCHQRGCFRCGCPGHMTRDCTEPSFSKWHPCFRCGMQGHNKKTCPEQWRQYHLTTDSDSLRKGKKKKNRKKHCYNCAEKGHYGFECEEERMENHCFASYPFISSYDFPGVNVSNKRGPDQDFEEQYQQRAKKSKPGNQECTPQDSSNKGKKKKSQKLKRIYDRLETEKELSKRKKKKMENSNTFGKQSYALTNLCSIKQTSNDCKGFDGNTVTQKKTKKNKKLKRIYDRIDTEKQQRFNGTMKRKAGKEEARNCNPNWQKMKKQVLFRFVAIDSENKQKSENSTKRSITKTTMSHKAIDRQASKMTTASSPASGESKEKKSVARKIRSSVASFFGIEDDEEKSKIHQERWRNRRLHYYKKQIKPEELEKRDLGLKDELDNSTIKYIHDPYRMPGSRRTTPLSSTSTYARVNRPSKRLRKESVAKMTVKGILTVAGMRNKLRKKPQQKSFGPGSYTGDYPDDLSASINYHQHEDAFSLVDDVFYDEPIAPPEKPFHKMTSIGEEGEYELPRGGWGKSRTQPKGRPSGYEDGEFGLSRMEPEVVNSITANDKREVGMGFVGRLFNRSYRSERMNSYVKTQIDSIDDHRPYFTYWVTFVQTLIFIVSVAVYGIAPIGVSETETRKIVLKPNLAFETVKYTEKDNLWIGPKQADLIHLGAKYSPCMRRDDNIWEGIYKDRAEEKESACCIRDDGSGCVQSVKTKCSTVLSTFNKYNATTAATNNGFTAGSVCGQDPKYCNKPASVAPFEWDKSDITKWPYCEDTGKPVSNVSSKIDRHMSCDITGRPCCHGIQGECMITTREHCNFIKGYYHEDKYLCSQVNCLGQICGMMDFADENNPDQFYRLWTSLFLHGGLFHLVITIGFQFLVMRDIEKLTGCIRLAIIYLGSGVAGNLASSIFLPYHVEVGPAGCQFGILACLLVEVLQSIQMLKRPCLAILKIGGFIAFLFILGLLPWIDNWAHVCGFLFGFLLAFSLLPYVSFGEFDRRRKIIGIILSLGGAIFLFIILVVLFYVLPLYDCPGCQYFNCIPLTDDFCKNMEVNNQRESTYSSYL</sequence>
<dbReference type="GO" id="GO:0004252">
    <property type="term" value="F:serine-type endopeptidase activity"/>
    <property type="evidence" value="ECO:0007669"/>
    <property type="project" value="InterPro"/>
</dbReference>
<dbReference type="Gene3D" id="1.20.1540.10">
    <property type="entry name" value="Rhomboid-like"/>
    <property type="match status" value="1"/>
</dbReference>
<evidence type="ECO:0000313" key="12">
    <source>
        <dbReference type="Proteomes" id="UP000005408"/>
    </source>
</evidence>
<keyword evidence="3 9" id="KW-0812">Transmembrane</keyword>
<dbReference type="InterPro" id="IPR051512">
    <property type="entry name" value="Inactive_Rhomboid"/>
</dbReference>
<proteinExistence type="inferred from homology"/>
<feature type="region of interest" description="Disordered" evidence="8">
    <location>
        <begin position="398"/>
        <end position="444"/>
    </location>
</feature>
<evidence type="ECO:0000256" key="5">
    <source>
        <dbReference type="ARBA" id="ARBA00022989"/>
    </source>
</evidence>
<evidence type="ECO:0000256" key="1">
    <source>
        <dbReference type="ARBA" id="ARBA00004477"/>
    </source>
</evidence>
<evidence type="ECO:0000256" key="7">
    <source>
        <dbReference type="PROSITE-ProRule" id="PRU00047"/>
    </source>
</evidence>
<keyword evidence="7" id="KW-0479">Metal-binding</keyword>
<feature type="transmembrane region" description="Helical" evidence="9">
    <location>
        <begin position="1218"/>
        <end position="1235"/>
    </location>
</feature>
<evidence type="ECO:0000259" key="10">
    <source>
        <dbReference type="PROSITE" id="PS50158"/>
    </source>
</evidence>
<dbReference type="FunFam" id="1.20.1540.10:FF:000025">
    <property type="entry name" value="Putative rhomboid family"/>
    <property type="match status" value="1"/>
</dbReference>
<keyword evidence="5 9" id="KW-1133">Transmembrane helix</keyword>
<dbReference type="InterPro" id="IPR036875">
    <property type="entry name" value="Znf_CCHC_sf"/>
</dbReference>
<dbReference type="InterPro" id="IPR035952">
    <property type="entry name" value="Rhomboid-like_sf"/>
</dbReference>
<evidence type="ECO:0000256" key="4">
    <source>
        <dbReference type="ARBA" id="ARBA00022824"/>
    </source>
</evidence>
<feature type="compositionally biased region" description="Polar residues" evidence="8">
    <location>
        <begin position="421"/>
        <end position="430"/>
    </location>
</feature>
<feature type="transmembrane region" description="Helical" evidence="9">
    <location>
        <begin position="1188"/>
        <end position="1206"/>
    </location>
</feature>
<evidence type="ECO:0000256" key="2">
    <source>
        <dbReference type="ARBA" id="ARBA00009045"/>
    </source>
</evidence>
<accession>A0A8W8KVI6</accession>
<feature type="compositionally biased region" description="Polar residues" evidence="8">
    <location>
        <begin position="571"/>
        <end position="580"/>
    </location>
</feature>
<feature type="domain" description="CCHC-type" evidence="10">
    <location>
        <begin position="293"/>
        <end position="308"/>
    </location>
</feature>
<feature type="domain" description="CCHC-type" evidence="10">
    <location>
        <begin position="254"/>
        <end position="269"/>
    </location>
</feature>
<dbReference type="SMART" id="SM00343">
    <property type="entry name" value="ZnF_C2HC"/>
    <property type="match status" value="5"/>
</dbReference>
<feature type="transmembrane region" description="Helical" evidence="9">
    <location>
        <begin position="1273"/>
        <end position="1296"/>
    </location>
</feature>
<dbReference type="GO" id="GO:0003676">
    <property type="term" value="F:nucleic acid binding"/>
    <property type="evidence" value="ECO:0007669"/>
    <property type="project" value="InterPro"/>
</dbReference>
<comment type="similarity">
    <text evidence="2">Belongs to the peptidase S54 family.</text>
</comment>
<dbReference type="Pfam" id="PF01694">
    <property type="entry name" value="Rhomboid"/>
    <property type="match status" value="1"/>
</dbReference>
<evidence type="ECO:0000256" key="8">
    <source>
        <dbReference type="SAM" id="MobiDB-lite"/>
    </source>
</evidence>
<feature type="region of interest" description="Disordered" evidence="8">
    <location>
        <begin position="66"/>
        <end position="85"/>
    </location>
</feature>
<dbReference type="PANTHER" id="PTHR45965:SF3">
    <property type="entry name" value="INACTIVE RHOMBOID PROTEIN 1"/>
    <property type="match status" value="1"/>
</dbReference>
<keyword evidence="12" id="KW-1185">Reference proteome</keyword>
<feature type="domain" description="CCHC-type" evidence="10">
    <location>
        <begin position="359"/>
        <end position="374"/>
    </location>
</feature>
<feature type="compositionally biased region" description="Polar residues" evidence="8">
    <location>
        <begin position="66"/>
        <end position="75"/>
    </location>
</feature>
<dbReference type="GO" id="GO:0008270">
    <property type="term" value="F:zinc ion binding"/>
    <property type="evidence" value="ECO:0007669"/>
    <property type="project" value="UniProtKB-KW"/>
</dbReference>
<keyword evidence="7" id="KW-0862">Zinc</keyword>
<evidence type="ECO:0000256" key="9">
    <source>
        <dbReference type="SAM" id="Phobius"/>
    </source>
</evidence>
<comment type="subcellular location">
    <subcellularLocation>
        <location evidence="1">Endoplasmic reticulum membrane</location>
        <topology evidence="1">Multi-pass membrane protein</topology>
    </subcellularLocation>
</comment>
<dbReference type="GO" id="GO:0042058">
    <property type="term" value="P:regulation of epidermal growth factor receptor signaling pathway"/>
    <property type="evidence" value="ECO:0007669"/>
    <property type="project" value="TreeGrafter"/>
</dbReference>
<feature type="region of interest" description="Disordered" evidence="8">
    <location>
        <begin position="563"/>
        <end position="609"/>
    </location>
</feature>
<feature type="transmembrane region" description="Helical" evidence="9">
    <location>
        <begin position="1241"/>
        <end position="1261"/>
    </location>
</feature>
<evidence type="ECO:0000256" key="6">
    <source>
        <dbReference type="ARBA" id="ARBA00023136"/>
    </source>
</evidence>
<evidence type="ECO:0000313" key="11">
    <source>
        <dbReference type="EnsemblMetazoa" id="G2514.4:cds"/>
    </source>
</evidence>
<dbReference type="Gene3D" id="4.10.60.10">
    <property type="entry name" value="Zinc finger, CCHC-type"/>
    <property type="match status" value="2"/>
</dbReference>
<dbReference type="PANTHER" id="PTHR45965">
    <property type="entry name" value="INACTIVE RHOMBOID PROTEIN"/>
    <property type="match status" value="1"/>
</dbReference>
<keyword evidence="4" id="KW-0256">Endoplasmic reticulum</keyword>
<dbReference type="InterPro" id="IPR022764">
    <property type="entry name" value="Peptidase_S54_rhomboid_dom"/>
</dbReference>
<protein>
    <recommendedName>
        <fullName evidence="10">CCHC-type domain-containing protein</fullName>
    </recommendedName>
</protein>
<feature type="domain" description="CCHC-type" evidence="10">
    <location>
        <begin position="317"/>
        <end position="332"/>
    </location>
</feature>
<name>A0A8W8KVI6_MAGGI</name>
<dbReference type="SUPFAM" id="SSF57756">
    <property type="entry name" value="Retrovirus zinc finger-like domains"/>
    <property type="match status" value="2"/>
</dbReference>